<dbReference type="AlphaFoldDB" id="A0A285D4V4"/>
<dbReference type="OrthoDB" id="6058957at2"/>
<dbReference type="GO" id="GO:0006355">
    <property type="term" value="P:regulation of DNA-templated transcription"/>
    <property type="evidence" value="ECO:0007669"/>
    <property type="project" value="InterPro"/>
</dbReference>
<dbReference type="RefSeq" id="WP_097031808.1">
    <property type="nucleotide sequence ID" value="NZ_OAOQ01000026.1"/>
</dbReference>
<evidence type="ECO:0000259" key="2">
    <source>
        <dbReference type="Pfam" id="PF01402"/>
    </source>
</evidence>
<dbReference type="EMBL" id="OAOQ01000026">
    <property type="protein sequence ID" value="SNX74725.1"/>
    <property type="molecule type" value="Genomic_DNA"/>
</dbReference>
<gene>
    <name evidence="3" type="ORF">SAMN05878503_1266</name>
</gene>
<feature type="compositionally biased region" description="Polar residues" evidence="1">
    <location>
        <begin position="59"/>
        <end position="72"/>
    </location>
</feature>
<evidence type="ECO:0000256" key="1">
    <source>
        <dbReference type="SAM" id="MobiDB-lite"/>
    </source>
</evidence>
<dbReference type="Gene3D" id="1.10.1220.10">
    <property type="entry name" value="Met repressor-like"/>
    <property type="match status" value="1"/>
</dbReference>
<dbReference type="Pfam" id="PF01402">
    <property type="entry name" value="RHH_1"/>
    <property type="match status" value="1"/>
</dbReference>
<dbReference type="InterPro" id="IPR013321">
    <property type="entry name" value="Arc_rbn_hlx_hlx"/>
</dbReference>
<dbReference type="InterPro" id="IPR002145">
    <property type="entry name" value="CopG"/>
</dbReference>
<evidence type="ECO:0000313" key="3">
    <source>
        <dbReference type="EMBL" id="SNX74725.1"/>
    </source>
</evidence>
<protein>
    <submittedName>
        <fullName evidence="3">Ribbon-helix-helix CopG family protein</fullName>
    </submittedName>
</protein>
<accession>A0A285D4V4</accession>
<feature type="region of interest" description="Disordered" evidence="1">
    <location>
        <begin position="49"/>
        <end position="72"/>
    </location>
</feature>
<organism evidence="3 4">
    <name type="scientific">Cereibacter ovatus</name>
    <dbReference type="NCBI Taxonomy" id="439529"/>
    <lineage>
        <taxon>Bacteria</taxon>
        <taxon>Pseudomonadati</taxon>
        <taxon>Pseudomonadota</taxon>
        <taxon>Alphaproteobacteria</taxon>
        <taxon>Rhodobacterales</taxon>
        <taxon>Paracoccaceae</taxon>
        <taxon>Cereibacter</taxon>
    </lineage>
</organism>
<sequence length="72" mass="8155">MNRRPKRLGPRVTVSVTSGDFDALNMLAHKDDVSVSWVVRRAIDEYLRRHRQPVRAAQSPASEKQPTASQLT</sequence>
<name>A0A285D4V4_9RHOB</name>
<feature type="domain" description="Ribbon-helix-helix protein CopG" evidence="2">
    <location>
        <begin position="11"/>
        <end position="49"/>
    </location>
</feature>
<dbReference type="CDD" id="cd22235">
    <property type="entry name" value="RHH_CopG_archaea"/>
    <property type="match status" value="1"/>
</dbReference>
<reference evidence="4" key="1">
    <citation type="submission" date="2017-08" db="EMBL/GenBank/DDBJ databases">
        <authorList>
            <person name="Varghese N."/>
            <person name="Submissions S."/>
        </authorList>
    </citation>
    <scope>NUCLEOTIDE SEQUENCE [LARGE SCALE GENOMIC DNA]</scope>
    <source>
        <strain evidence="4">JA234</strain>
    </source>
</reference>
<dbReference type="Proteomes" id="UP000219467">
    <property type="component" value="Unassembled WGS sequence"/>
</dbReference>
<evidence type="ECO:0000313" key="4">
    <source>
        <dbReference type="Proteomes" id="UP000219467"/>
    </source>
</evidence>
<proteinExistence type="predicted"/>
<keyword evidence="4" id="KW-1185">Reference proteome</keyword>